<protein>
    <submittedName>
        <fullName evidence="2">Uncharacterized protein</fullName>
    </submittedName>
</protein>
<reference evidence="2" key="1">
    <citation type="journal article" date="2021" name="Nat. Commun.">
        <title>Genetic determinants of endophytism in the Arabidopsis root mycobiome.</title>
        <authorList>
            <person name="Mesny F."/>
            <person name="Miyauchi S."/>
            <person name="Thiergart T."/>
            <person name="Pickel B."/>
            <person name="Atanasova L."/>
            <person name="Karlsson M."/>
            <person name="Huettel B."/>
            <person name="Barry K.W."/>
            <person name="Haridas S."/>
            <person name="Chen C."/>
            <person name="Bauer D."/>
            <person name="Andreopoulos W."/>
            <person name="Pangilinan J."/>
            <person name="LaButti K."/>
            <person name="Riley R."/>
            <person name="Lipzen A."/>
            <person name="Clum A."/>
            <person name="Drula E."/>
            <person name="Henrissat B."/>
            <person name="Kohler A."/>
            <person name="Grigoriev I.V."/>
            <person name="Martin F.M."/>
            <person name="Hacquard S."/>
        </authorList>
    </citation>
    <scope>NUCLEOTIDE SEQUENCE</scope>
    <source>
        <strain evidence="2">MPI-SDFR-AT-0120</strain>
    </source>
</reference>
<evidence type="ECO:0000313" key="3">
    <source>
        <dbReference type="Proteomes" id="UP000813461"/>
    </source>
</evidence>
<gene>
    <name evidence="2" type="ORF">FB567DRAFT_602195</name>
</gene>
<proteinExistence type="predicted"/>
<comment type="caution">
    <text evidence="2">The sequence shown here is derived from an EMBL/GenBank/DDBJ whole genome shotgun (WGS) entry which is preliminary data.</text>
</comment>
<dbReference type="EMBL" id="JAGMVJ010000001">
    <property type="protein sequence ID" value="KAH7096069.1"/>
    <property type="molecule type" value="Genomic_DNA"/>
</dbReference>
<dbReference type="AlphaFoldDB" id="A0A8K0W5M1"/>
<sequence length="390" mass="43680">MYFTRLAAALASLVATAAAGYFDRNDYAENAMWDKYIQKGEHFKCLMVASDVGAGFLTQDTRKPPSAASRWTGDLQQEMKTWFWHEGPTKWGTNCDFDRMRLANIFQGLGLNGRPMWSDDGQPAGGDNVCANIEHINSYDFIDPTAEKKIKKPPKQQKYKVGGKEYSATGAFFEFAWNFKGGAIIGKNLEGPAEAAKWNWANDGPWTKEDLPVLSHCSEIYWAYWARGNPNIRGLRVYGAHNVVNDATSKLAARAFRNKDVEKLTSWPGVEFAADTPEGTALIGSPIAATIVHMLVGHKAELGIKRITKVTVVTQDPLPSRIEPKFKEMHLFFHIEDVPADKIPEDKPGEEKSGDKGVMMAMTSRGRRIMRSLDKRSEGENVVRVHEFRF</sequence>
<evidence type="ECO:0000256" key="1">
    <source>
        <dbReference type="SAM" id="SignalP"/>
    </source>
</evidence>
<dbReference type="Proteomes" id="UP000813461">
    <property type="component" value="Unassembled WGS sequence"/>
</dbReference>
<keyword evidence="3" id="KW-1185">Reference proteome</keyword>
<name>A0A8K0W5M1_9PLEO</name>
<feature type="chain" id="PRO_5035469541" evidence="1">
    <location>
        <begin position="20"/>
        <end position="390"/>
    </location>
</feature>
<feature type="signal peptide" evidence="1">
    <location>
        <begin position="1"/>
        <end position="19"/>
    </location>
</feature>
<evidence type="ECO:0000313" key="2">
    <source>
        <dbReference type="EMBL" id="KAH7096069.1"/>
    </source>
</evidence>
<organism evidence="2 3">
    <name type="scientific">Paraphoma chrysanthemicola</name>
    <dbReference type="NCBI Taxonomy" id="798071"/>
    <lineage>
        <taxon>Eukaryota</taxon>
        <taxon>Fungi</taxon>
        <taxon>Dikarya</taxon>
        <taxon>Ascomycota</taxon>
        <taxon>Pezizomycotina</taxon>
        <taxon>Dothideomycetes</taxon>
        <taxon>Pleosporomycetidae</taxon>
        <taxon>Pleosporales</taxon>
        <taxon>Pleosporineae</taxon>
        <taxon>Phaeosphaeriaceae</taxon>
        <taxon>Paraphoma</taxon>
    </lineage>
</organism>
<dbReference type="OrthoDB" id="5337308at2759"/>
<accession>A0A8K0W5M1</accession>
<keyword evidence="1" id="KW-0732">Signal</keyword>